<evidence type="ECO:0000256" key="2">
    <source>
        <dbReference type="ARBA" id="ARBA00022679"/>
    </source>
</evidence>
<dbReference type="InterPro" id="IPR002123">
    <property type="entry name" value="Plipid/glycerol_acylTrfase"/>
</dbReference>
<keyword evidence="12" id="KW-1185">Reference proteome</keyword>
<dbReference type="Pfam" id="PF01553">
    <property type="entry name" value="Acyltransferase"/>
    <property type="match status" value="1"/>
</dbReference>
<accession>A0A4R3XWD0</accession>
<protein>
    <submittedName>
        <fullName evidence="11">Lyso-ornithine lipid acyltransferase</fullName>
    </submittedName>
</protein>
<evidence type="ECO:0000313" key="12">
    <source>
        <dbReference type="Proteomes" id="UP000295367"/>
    </source>
</evidence>
<dbReference type="GO" id="GO:0016020">
    <property type="term" value="C:membrane"/>
    <property type="evidence" value="ECO:0007669"/>
    <property type="project" value="UniProtKB-SubCell"/>
</dbReference>
<feature type="transmembrane region" description="Helical" evidence="9">
    <location>
        <begin position="16"/>
        <end position="34"/>
    </location>
</feature>
<evidence type="ECO:0000256" key="9">
    <source>
        <dbReference type="SAM" id="Phobius"/>
    </source>
</evidence>
<feature type="region of interest" description="Disordered" evidence="8">
    <location>
        <begin position="254"/>
        <end position="280"/>
    </location>
</feature>
<evidence type="ECO:0000256" key="4">
    <source>
        <dbReference type="ARBA" id="ARBA00022989"/>
    </source>
</evidence>
<dbReference type="SUPFAM" id="SSF69593">
    <property type="entry name" value="Glycerol-3-phosphate (1)-acyltransferase"/>
    <property type="match status" value="1"/>
</dbReference>
<reference evidence="11 12" key="1">
    <citation type="submission" date="2019-03" db="EMBL/GenBank/DDBJ databases">
        <title>Genomic Encyclopedia of Type Strains, Phase IV (KMG-IV): sequencing the most valuable type-strain genomes for metagenomic binning, comparative biology and taxonomic classification.</title>
        <authorList>
            <person name="Goeker M."/>
        </authorList>
    </citation>
    <scope>NUCLEOTIDE SEQUENCE [LARGE SCALE GENOMIC DNA]</scope>
    <source>
        <strain evidence="11 12">DSM 100309</strain>
    </source>
</reference>
<dbReference type="AlphaFoldDB" id="A0A4R3XWD0"/>
<keyword evidence="6 9" id="KW-0472">Membrane</keyword>
<evidence type="ECO:0000256" key="8">
    <source>
        <dbReference type="SAM" id="MobiDB-lite"/>
    </source>
</evidence>
<dbReference type="CDD" id="cd07989">
    <property type="entry name" value="LPLAT_AGPAT-like"/>
    <property type="match status" value="1"/>
</dbReference>
<dbReference type="EMBL" id="SMCO01000016">
    <property type="protein sequence ID" value="TCV83322.1"/>
    <property type="molecule type" value="Genomic_DNA"/>
</dbReference>
<dbReference type="SMART" id="SM00563">
    <property type="entry name" value="PlsC"/>
    <property type="match status" value="1"/>
</dbReference>
<dbReference type="PANTHER" id="PTHR23063:SF52">
    <property type="entry name" value="LYSOPHOSPHATIDYLCHOLINE ACYLTRANSFERASE"/>
    <property type="match status" value="1"/>
</dbReference>
<evidence type="ECO:0000313" key="11">
    <source>
        <dbReference type="EMBL" id="TCV83322.1"/>
    </source>
</evidence>
<name>A0A4R3XWD0_9PROT</name>
<evidence type="ECO:0000256" key="1">
    <source>
        <dbReference type="ARBA" id="ARBA00004370"/>
    </source>
</evidence>
<keyword evidence="4 9" id="KW-1133">Transmembrane helix</keyword>
<proteinExistence type="predicted"/>
<comment type="subcellular location">
    <subcellularLocation>
        <location evidence="1">Membrane</location>
    </subcellularLocation>
</comment>
<keyword evidence="7 11" id="KW-0012">Acyltransferase</keyword>
<dbReference type="GO" id="GO:0016746">
    <property type="term" value="F:acyltransferase activity"/>
    <property type="evidence" value="ECO:0007669"/>
    <property type="project" value="UniProtKB-KW"/>
</dbReference>
<keyword evidence="5" id="KW-0443">Lipid metabolism</keyword>
<gene>
    <name evidence="11" type="ORF">EDC63_11673</name>
</gene>
<feature type="domain" description="Phospholipid/glycerol acyltransferase" evidence="10">
    <location>
        <begin position="72"/>
        <end position="184"/>
    </location>
</feature>
<dbReference type="GO" id="GO:0006629">
    <property type="term" value="P:lipid metabolic process"/>
    <property type="evidence" value="ECO:0007669"/>
    <property type="project" value="UniProtKB-KW"/>
</dbReference>
<evidence type="ECO:0000256" key="7">
    <source>
        <dbReference type="ARBA" id="ARBA00023315"/>
    </source>
</evidence>
<dbReference type="PANTHER" id="PTHR23063">
    <property type="entry name" value="PHOSPHOLIPID ACYLTRANSFERASE"/>
    <property type="match status" value="1"/>
</dbReference>
<sequence>MNRNNRFTFYYRVSRLVLHVLYGMAIAGVIFPWLSQKTRNRITRYWSNSLLGILNVHIHLQGVVPDLSSRNVMFVANHVSWLDIHLLNAVRPARFVAKSEVRGWPVIGWLAQKAGTLFIERAKRHDTARVNHAVSAALNNGDCIVVFPEGTTSSGKIMRPFHASLLQPAVPSQSAIWPIALRYVHPDGSINTAPAYADEITLKDSMVQVLSQPVIHAEMMYLETISAHGKTRKELAKAAEQVISSALNLVVPGKGSEKPDDLPAAQQKVPLPTGSHCPAP</sequence>
<dbReference type="Proteomes" id="UP000295367">
    <property type="component" value="Unassembled WGS sequence"/>
</dbReference>
<evidence type="ECO:0000259" key="10">
    <source>
        <dbReference type="SMART" id="SM00563"/>
    </source>
</evidence>
<keyword evidence="2 11" id="KW-0808">Transferase</keyword>
<comment type="caution">
    <text evidence="11">The sequence shown here is derived from an EMBL/GenBank/DDBJ whole genome shotgun (WGS) entry which is preliminary data.</text>
</comment>
<keyword evidence="3 9" id="KW-0812">Transmembrane</keyword>
<dbReference type="RefSeq" id="WP_223248354.1">
    <property type="nucleotide sequence ID" value="NZ_BHVT01000065.1"/>
</dbReference>
<evidence type="ECO:0000256" key="5">
    <source>
        <dbReference type="ARBA" id="ARBA00023098"/>
    </source>
</evidence>
<organism evidence="11 12">
    <name type="scientific">Sulfurirhabdus autotrophica</name>
    <dbReference type="NCBI Taxonomy" id="1706046"/>
    <lineage>
        <taxon>Bacteria</taxon>
        <taxon>Pseudomonadati</taxon>
        <taxon>Pseudomonadota</taxon>
        <taxon>Betaproteobacteria</taxon>
        <taxon>Nitrosomonadales</taxon>
        <taxon>Sulfuricellaceae</taxon>
        <taxon>Sulfurirhabdus</taxon>
    </lineage>
</organism>
<evidence type="ECO:0000256" key="3">
    <source>
        <dbReference type="ARBA" id="ARBA00022692"/>
    </source>
</evidence>
<evidence type="ECO:0000256" key="6">
    <source>
        <dbReference type="ARBA" id="ARBA00023136"/>
    </source>
</evidence>